<sequence length="288" mass="31238">MVLTENTTVQTDLKAQSIDFVNQFNAGLKTLLEVLGVVRKQPLTVGNQIKIYKSDATMVDGKVAEGEVIPLSKVTKTLDRTITLEFNKHRKEVTAEAIQAAGFSSAVGETDAKLLQQNQKDIKKALFDILATGEGATKVTADNFQMAVALSLANLAIKFEDEDVQSVLFVNPIDFYTYLGGKDIQAQTVFGLQYLQNYLGFNTIIMSGNIPQGKMATTASQNLNVAYAPVTGQLSQAFSFTTDATGLIGITHTPKTDNASYDTMTLSAMKLFPEVLDGIIQTDFSKKA</sequence>
<dbReference type="Proteomes" id="UP000002627">
    <property type="component" value="Chromosome"/>
</dbReference>
<dbReference type="RefSeq" id="WP_012846014.1">
    <property type="nucleotide sequence ID" value="NC_013504.1"/>
</dbReference>
<accession>D0R3P2</accession>
<protein>
    <recommendedName>
        <fullName evidence="3">Phage capsid protein</fullName>
    </recommendedName>
</protein>
<dbReference type="KEGG" id="ljf:FI9785_832"/>
<proteinExistence type="predicted"/>
<evidence type="ECO:0000313" key="1">
    <source>
        <dbReference type="EMBL" id="CAX66705.1"/>
    </source>
</evidence>
<evidence type="ECO:0000313" key="2">
    <source>
        <dbReference type="Proteomes" id="UP000002627"/>
    </source>
</evidence>
<evidence type="ECO:0008006" key="3">
    <source>
        <dbReference type="Google" id="ProtNLM"/>
    </source>
</evidence>
<dbReference type="SUPFAM" id="SSF56563">
    <property type="entry name" value="Major capsid protein gp5"/>
    <property type="match status" value="1"/>
</dbReference>
<dbReference type="EMBL" id="FN298497">
    <property type="protein sequence ID" value="CAX66705.1"/>
    <property type="molecule type" value="Genomic_DNA"/>
</dbReference>
<keyword evidence="2" id="KW-1185">Reference proteome</keyword>
<gene>
    <name evidence="1" type="primary">ps130</name>
    <name evidence="1" type="ordered locus">FI9785_832</name>
</gene>
<dbReference type="AlphaFoldDB" id="D0R3P2"/>
<dbReference type="HOGENOM" id="CLU_059509_0_0_9"/>
<name>D0R3P2_LACJF</name>
<organism evidence="1 2">
    <name type="scientific">Lactobacillus johnsonii (strain FI9785)</name>
    <dbReference type="NCBI Taxonomy" id="633699"/>
    <lineage>
        <taxon>Bacteria</taxon>
        <taxon>Bacillati</taxon>
        <taxon>Bacillota</taxon>
        <taxon>Bacilli</taxon>
        <taxon>Lactobacillales</taxon>
        <taxon>Lactobacillaceae</taxon>
        <taxon>Lactobacillus</taxon>
    </lineage>
</organism>
<reference evidence="1 2" key="1">
    <citation type="journal article" date="2009" name="J. Bacteriol.">
        <title>Complete genome sequence of Lactobacillus johnsonii FI9785, a competitive exclusion agent against pathogens in poultry.</title>
        <authorList>
            <person name="Wegmann U."/>
            <person name="Overweg K."/>
            <person name="Horn N."/>
            <person name="Goesmann A."/>
            <person name="Narbad A."/>
            <person name="Gasson M.J."/>
            <person name="Shearman C."/>
        </authorList>
    </citation>
    <scope>NUCLEOTIDE SEQUENCE [LARGE SCALE GENOMIC DNA]</scope>
    <source>
        <strain evidence="1 2">FI9785</strain>
    </source>
</reference>